<gene>
    <name evidence="2" type="ORF">P73_2649</name>
</gene>
<dbReference type="HOGENOM" id="CLU_2768265_0_0_5"/>
<evidence type="ECO:0000256" key="1">
    <source>
        <dbReference type="SAM" id="MobiDB-lite"/>
    </source>
</evidence>
<dbReference type="Proteomes" id="UP000031521">
    <property type="component" value="Chromosome"/>
</dbReference>
<organism evidence="2 3">
    <name type="scientific">Celeribacter indicus</name>
    <dbReference type="NCBI Taxonomy" id="1208324"/>
    <lineage>
        <taxon>Bacteria</taxon>
        <taxon>Pseudomonadati</taxon>
        <taxon>Pseudomonadota</taxon>
        <taxon>Alphaproteobacteria</taxon>
        <taxon>Rhodobacterales</taxon>
        <taxon>Roseobacteraceae</taxon>
        <taxon>Celeribacter</taxon>
    </lineage>
</organism>
<name>A0A0B5DWD9_9RHOB</name>
<evidence type="ECO:0000313" key="2">
    <source>
        <dbReference type="EMBL" id="AJE47364.1"/>
    </source>
</evidence>
<evidence type="ECO:0000313" key="3">
    <source>
        <dbReference type="Proteomes" id="UP000031521"/>
    </source>
</evidence>
<feature type="compositionally biased region" description="Polar residues" evidence="1">
    <location>
        <begin position="1"/>
        <end position="13"/>
    </location>
</feature>
<dbReference type="AlphaFoldDB" id="A0A0B5DWD9"/>
<proteinExistence type="predicted"/>
<dbReference type="EMBL" id="CP004393">
    <property type="protein sequence ID" value="AJE47364.1"/>
    <property type="molecule type" value="Genomic_DNA"/>
</dbReference>
<dbReference type="RefSeq" id="WP_043869952.1">
    <property type="nucleotide sequence ID" value="NZ_CP004393.1"/>
</dbReference>
<sequence>MASAAPQTRQTPQEPEAREEDESYSQDSSQTSGAPSDTGAGRSETTGTIPIPLPTKKPRTYRFHDWALI</sequence>
<keyword evidence="3" id="KW-1185">Reference proteome</keyword>
<accession>A0A0B5DWD9</accession>
<dbReference type="STRING" id="1208324.P73_2649"/>
<reference evidence="2 3" key="1">
    <citation type="journal article" date="2014" name="Int. J. Syst. Evol. Microbiol.">
        <title>Celeribacter indicus sp. nov., a polycyclic aromatic hydrocarbon-degrading bacterium from deep-sea sediment and reclassification of Huaishuia halophila as Celeribacter halophilus comb. nov.</title>
        <authorList>
            <person name="Lai Q."/>
            <person name="Cao J."/>
            <person name="Yuan J."/>
            <person name="Li F."/>
            <person name="Shao Z."/>
        </authorList>
    </citation>
    <scope>NUCLEOTIDE SEQUENCE [LARGE SCALE GENOMIC DNA]</scope>
    <source>
        <strain evidence="2">P73</strain>
    </source>
</reference>
<protein>
    <submittedName>
        <fullName evidence="2">Uncharacterized protein</fullName>
    </submittedName>
</protein>
<feature type="region of interest" description="Disordered" evidence="1">
    <location>
        <begin position="1"/>
        <end position="59"/>
    </location>
</feature>
<dbReference type="KEGG" id="cid:P73_2649"/>